<comment type="caution">
    <text evidence="9">The sequence shown here is derived from an EMBL/GenBank/DDBJ whole genome shotgun (WGS) entry which is preliminary data.</text>
</comment>
<evidence type="ECO:0000256" key="3">
    <source>
        <dbReference type="ARBA" id="ARBA00022840"/>
    </source>
</evidence>
<comment type="similarity">
    <text evidence="7">Belongs to the TRAFAC class myosin-kinesin ATPase superfamily. Kinesin family.</text>
</comment>
<dbReference type="PROSITE" id="PS50067">
    <property type="entry name" value="KINESIN_MOTOR_2"/>
    <property type="match status" value="1"/>
</dbReference>
<dbReference type="PANTHER" id="PTHR47968">
    <property type="entry name" value="CENTROMERE PROTEIN E"/>
    <property type="match status" value="1"/>
</dbReference>
<feature type="binding site" evidence="7">
    <location>
        <begin position="89"/>
        <end position="96"/>
    </location>
    <ligand>
        <name>ATP</name>
        <dbReference type="ChEBI" id="CHEBI:30616"/>
    </ligand>
</feature>
<keyword evidence="4" id="KW-0175">Coiled coil</keyword>
<keyword evidence="2 7" id="KW-0547">Nucleotide-binding</keyword>
<organism evidence="9 10">
    <name type="scientific">Porites evermanni</name>
    <dbReference type="NCBI Taxonomy" id="104178"/>
    <lineage>
        <taxon>Eukaryota</taxon>
        <taxon>Metazoa</taxon>
        <taxon>Cnidaria</taxon>
        <taxon>Anthozoa</taxon>
        <taxon>Hexacorallia</taxon>
        <taxon>Scleractinia</taxon>
        <taxon>Fungiina</taxon>
        <taxon>Poritidae</taxon>
        <taxon>Porites</taxon>
    </lineage>
</organism>
<dbReference type="PANTHER" id="PTHR47968:SF75">
    <property type="entry name" value="CENTROMERE-ASSOCIATED PROTEIN E"/>
    <property type="match status" value="1"/>
</dbReference>
<keyword evidence="3 7" id="KW-0067">ATP-binding</keyword>
<evidence type="ECO:0000256" key="7">
    <source>
        <dbReference type="PROSITE-ProRule" id="PRU00283"/>
    </source>
</evidence>
<dbReference type="Pfam" id="PF00225">
    <property type="entry name" value="Kinesin"/>
    <property type="match status" value="1"/>
</dbReference>
<dbReference type="Gene3D" id="3.40.850.10">
    <property type="entry name" value="Kinesin motor domain"/>
    <property type="match status" value="1"/>
</dbReference>
<keyword evidence="6" id="KW-0206">Cytoskeleton</keyword>
<evidence type="ECO:0000313" key="10">
    <source>
        <dbReference type="Proteomes" id="UP001159427"/>
    </source>
</evidence>
<evidence type="ECO:0000256" key="5">
    <source>
        <dbReference type="ARBA" id="ARBA00023175"/>
    </source>
</evidence>
<evidence type="ECO:0000313" key="9">
    <source>
        <dbReference type="EMBL" id="CAH3023300.1"/>
    </source>
</evidence>
<dbReference type="SUPFAM" id="SSF52540">
    <property type="entry name" value="P-loop containing nucleoside triphosphate hydrolases"/>
    <property type="match status" value="1"/>
</dbReference>
<dbReference type="InterPro" id="IPR027640">
    <property type="entry name" value="Kinesin-like_fam"/>
</dbReference>
<keyword evidence="10" id="KW-1185">Reference proteome</keyword>
<proteinExistence type="inferred from homology"/>
<evidence type="ECO:0000256" key="6">
    <source>
        <dbReference type="ARBA" id="ARBA00023212"/>
    </source>
</evidence>
<name>A0ABN8M5R6_9CNID</name>
<reference evidence="9 10" key="1">
    <citation type="submission" date="2022-05" db="EMBL/GenBank/DDBJ databases">
        <authorList>
            <consortium name="Genoscope - CEA"/>
            <person name="William W."/>
        </authorList>
    </citation>
    <scope>NUCLEOTIDE SEQUENCE [LARGE SCALE GENOMIC DNA]</scope>
</reference>
<evidence type="ECO:0000256" key="2">
    <source>
        <dbReference type="ARBA" id="ARBA00022741"/>
    </source>
</evidence>
<dbReference type="EMBL" id="CALNXI010000254">
    <property type="protein sequence ID" value="CAH3023300.1"/>
    <property type="molecule type" value="Genomic_DNA"/>
</dbReference>
<feature type="domain" description="Kinesin motor" evidence="8">
    <location>
        <begin position="4"/>
        <end position="113"/>
    </location>
</feature>
<gene>
    <name evidence="9" type="ORF">PEVE_00018777</name>
</gene>
<protein>
    <recommendedName>
        <fullName evidence="8">Kinesin motor domain-containing protein</fullName>
    </recommendedName>
</protein>
<dbReference type="InterPro" id="IPR036961">
    <property type="entry name" value="Kinesin_motor_dom_sf"/>
</dbReference>
<keyword evidence="6" id="KW-0963">Cytoplasm</keyword>
<sequence length="113" mass="12776">MANNIKVFARLKPSKNIKQELFKHEDQALYIASHNQVPTEDHDPKRFLRFNFSDVFGVDSSQKQVFQAAAKDIIEAFFKGYNGTIFAYGQTNAGKTYTIQGPAEGLQDYDTHG</sequence>
<comment type="subcellular location">
    <subcellularLocation>
        <location evidence="1">Cytoplasm</location>
        <location evidence="1">Cytoskeleton</location>
    </subcellularLocation>
</comment>
<evidence type="ECO:0000256" key="4">
    <source>
        <dbReference type="ARBA" id="ARBA00023054"/>
    </source>
</evidence>
<dbReference type="InterPro" id="IPR027417">
    <property type="entry name" value="P-loop_NTPase"/>
</dbReference>
<accession>A0ABN8M5R6</accession>
<keyword evidence="5 7" id="KW-0505">Motor protein</keyword>
<evidence type="ECO:0000256" key="1">
    <source>
        <dbReference type="ARBA" id="ARBA00004245"/>
    </source>
</evidence>
<dbReference type="InterPro" id="IPR001752">
    <property type="entry name" value="Kinesin_motor_dom"/>
</dbReference>
<dbReference type="Proteomes" id="UP001159427">
    <property type="component" value="Unassembled WGS sequence"/>
</dbReference>
<evidence type="ECO:0000259" key="8">
    <source>
        <dbReference type="PROSITE" id="PS50067"/>
    </source>
</evidence>